<reference evidence="9" key="2">
    <citation type="journal article" date="2023" name="ISME Commun">
        <title>Characterization of a bloom-associated alphaproteobacterial lineage, 'Candidatus Phycosocius': insights into freshwater algal-bacterial interactions.</title>
        <authorList>
            <person name="Tanabe Y."/>
            <person name="Yamaguchi H."/>
            <person name="Yoshida M."/>
            <person name="Kai A."/>
            <person name="Okazaki Y."/>
        </authorList>
    </citation>
    <scope>NUCLEOTIDE SEQUENCE</scope>
    <source>
        <strain evidence="9">BOTRYCO-1</strain>
    </source>
</reference>
<comment type="subunit">
    <text evidence="4">Monomer.</text>
</comment>
<dbReference type="InterPro" id="IPR030388">
    <property type="entry name" value="G_ERA_dom"/>
</dbReference>
<reference evidence="9" key="1">
    <citation type="submission" date="2021-05" db="EMBL/GenBank/DDBJ databases">
        <authorList>
            <person name="Tanabe Y."/>
        </authorList>
    </citation>
    <scope>NUCLEOTIDE SEQUENCE</scope>
    <source>
        <strain evidence="9">BOTRYCO-1</strain>
    </source>
</reference>
<keyword evidence="4" id="KW-1003">Cell membrane</keyword>
<evidence type="ECO:0000256" key="6">
    <source>
        <dbReference type="RuleBase" id="RU003761"/>
    </source>
</evidence>
<comment type="caution">
    <text evidence="4 5">Lacks conserved residue(s) required for the propagation of feature annotation.</text>
</comment>
<evidence type="ECO:0000259" key="8">
    <source>
        <dbReference type="PROSITE" id="PS51713"/>
    </source>
</evidence>
<dbReference type="Gene3D" id="3.40.50.300">
    <property type="entry name" value="P-loop containing nucleotide triphosphate hydrolases"/>
    <property type="match status" value="1"/>
</dbReference>
<evidence type="ECO:0000313" key="9">
    <source>
        <dbReference type="EMBL" id="GIU65863.1"/>
    </source>
</evidence>
<proteinExistence type="inferred from homology"/>
<feature type="domain" description="KH type-2" evidence="7">
    <location>
        <begin position="195"/>
        <end position="272"/>
    </location>
</feature>
<name>A0ABQ4PS76_9PROT</name>
<keyword evidence="2 4" id="KW-0694">RNA-binding</keyword>
<evidence type="ECO:0000313" key="10">
    <source>
        <dbReference type="Proteomes" id="UP001161064"/>
    </source>
</evidence>
<dbReference type="SUPFAM" id="SSF54814">
    <property type="entry name" value="Prokaryotic type KH domain (KH-domain type II)"/>
    <property type="match status" value="1"/>
</dbReference>
<keyword evidence="4" id="KW-0690">Ribosome biogenesis</keyword>
<dbReference type="NCBIfam" id="TIGR00436">
    <property type="entry name" value="era"/>
    <property type="match status" value="1"/>
</dbReference>
<evidence type="ECO:0000256" key="2">
    <source>
        <dbReference type="ARBA" id="ARBA00022884"/>
    </source>
</evidence>
<comment type="caution">
    <text evidence="9">The sequence shown here is derived from an EMBL/GenBank/DDBJ whole genome shotgun (WGS) entry which is preliminary data.</text>
</comment>
<dbReference type="EMBL" id="BPFZ01000001">
    <property type="protein sequence ID" value="GIU65863.1"/>
    <property type="molecule type" value="Genomic_DNA"/>
</dbReference>
<comment type="function">
    <text evidence="4">An essential GTPase that binds both GDP and GTP, with rapid nucleotide exchange. Plays a role in 16S rRNA processing and 30S ribosomal subunit biogenesis and possibly also in cell cycle regulation and energy metabolism.</text>
</comment>
<feature type="binding site" evidence="4">
    <location>
        <begin position="114"/>
        <end position="117"/>
    </location>
    <ligand>
        <name>GTP</name>
        <dbReference type="ChEBI" id="CHEBI:37565"/>
    </ligand>
</feature>
<dbReference type="CDD" id="cd22534">
    <property type="entry name" value="KH-II_Era"/>
    <property type="match status" value="1"/>
</dbReference>
<sequence>MNGLVGQKVSIVTQKVQTTRFPVRGVMIEQRAQIVLVDTPGVFVPKRRLDRAMVASAWGGAADADALVHVVDALAASRMREGRGDGADKKTHEDVQYVFEGLQKHGGKAILALNKVDVLERAKLLELSKSFFEIGIYDEVVMISALKLSGLKRLKELLASRMPVGPWLYPEEQAADTPMRVMAAEITREKVFLRLHEELPYQATVETDIWTEKTDGSVRIEQTLYVMREGHKGIAIGKGGETLKWISQQARKEIAEAIERRVHLFLHVKVRKNWIEDRSLYSAMGLDFDV</sequence>
<evidence type="ECO:0000256" key="1">
    <source>
        <dbReference type="ARBA" id="ARBA00022741"/>
    </source>
</evidence>
<dbReference type="PROSITE" id="PS51713">
    <property type="entry name" value="G_ERA"/>
    <property type="match status" value="1"/>
</dbReference>
<dbReference type="PANTHER" id="PTHR42698:SF1">
    <property type="entry name" value="GTPASE ERA, MITOCHONDRIAL"/>
    <property type="match status" value="1"/>
</dbReference>
<keyword evidence="3 4" id="KW-0342">GTP-binding</keyword>
<evidence type="ECO:0000256" key="3">
    <source>
        <dbReference type="ARBA" id="ARBA00023134"/>
    </source>
</evidence>
<dbReference type="InterPro" id="IPR027417">
    <property type="entry name" value="P-loop_NTPase"/>
</dbReference>
<dbReference type="Gene3D" id="3.30.300.20">
    <property type="match status" value="1"/>
</dbReference>
<dbReference type="CDD" id="cd04163">
    <property type="entry name" value="Era"/>
    <property type="match status" value="1"/>
</dbReference>
<dbReference type="Proteomes" id="UP001161064">
    <property type="component" value="Unassembled WGS sequence"/>
</dbReference>
<keyword evidence="10" id="KW-1185">Reference proteome</keyword>
<keyword evidence="4" id="KW-0699">rRNA-binding</keyword>
<dbReference type="Pfam" id="PF07650">
    <property type="entry name" value="KH_2"/>
    <property type="match status" value="1"/>
</dbReference>
<comment type="similarity">
    <text evidence="4 5 6">Belongs to the TRAFAC class TrmE-Era-EngA-EngB-Septin-like GTPase superfamily. Era GTPase family.</text>
</comment>
<dbReference type="Pfam" id="PF01926">
    <property type="entry name" value="MMR_HSR1"/>
    <property type="match status" value="1"/>
</dbReference>
<dbReference type="HAMAP" id="MF_00367">
    <property type="entry name" value="GTPase_Era"/>
    <property type="match status" value="1"/>
</dbReference>
<dbReference type="PANTHER" id="PTHR42698">
    <property type="entry name" value="GTPASE ERA"/>
    <property type="match status" value="1"/>
</dbReference>
<feature type="binding site" evidence="4">
    <location>
        <begin position="38"/>
        <end position="42"/>
    </location>
    <ligand>
        <name>GTP</name>
        <dbReference type="ChEBI" id="CHEBI:37565"/>
    </ligand>
</feature>
<dbReference type="InterPro" id="IPR015946">
    <property type="entry name" value="KH_dom-like_a/b"/>
</dbReference>
<dbReference type="PROSITE" id="PS50823">
    <property type="entry name" value="KH_TYPE_2"/>
    <property type="match status" value="1"/>
</dbReference>
<keyword evidence="4" id="KW-0963">Cytoplasm</keyword>
<comment type="subcellular location">
    <subcellularLocation>
        <location evidence="4">Cytoplasm</location>
    </subcellularLocation>
    <subcellularLocation>
        <location evidence="4">Cell membrane</location>
        <topology evidence="4">Peripheral membrane protein</topology>
    </subcellularLocation>
</comment>
<accession>A0ABQ4PS76</accession>
<dbReference type="SUPFAM" id="SSF52540">
    <property type="entry name" value="P-loop containing nucleoside triphosphate hydrolases"/>
    <property type="match status" value="1"/>
</dbReference>
<dbReference type="InterPro" id="IPR005662">
    <property type="entry name" value="GTPase_Era-like"/>
</dbReference>
<dbReference type="InterPro" id="IPR006073">
    <property type="entry name" value="GTP-bd"/>
</dbReference>
<evidence type="ECO:0000256" key="4">
    <source>
        <dbReference type="HAMAP-Rule" id="MF_00367"/>
    </source>
</evidence>
<gene>
    <name evidence="4 9" type="primary">era</name>
    <name evidence="9" type="ORF">PsB1_0017</name>
</gene>
<keyword evidence="1 4" id="KW-0547">Nucleotide-binding</keyword>
<dbReference type="InterPro" id="IPR009019">
    <property type="entry name" value="KH_sf_prok-type"/>
</dbReference>
<organism evidence="9 10">
    <name type="scientific">Candidatus Phycosocius spiralis</name>
    <dbReference type="NCBI Taxonomy" id="2815099"/>
    <lineage>
        <taxon>Bacteria</taxon>
        <taxon>Pseudomonadati</taxon>
        <taxon>Pseudomonadota</taxon>
        <taxon>Alphaproteobacteria</taxon>
        <taxon>Caulobacterales</taxon>
        <taxon>Caulobacterales incertae sedis</taxon>
        <taxon>Candidatus Phycosocius</taxon>
    </lineage>
</organism>
<dbReference type="InterPro" id="IPR004044">
    <property type="entry name" value="KH_dom_type_2"/>
</dbReference>
<dbReference type="NCBIfam" id="NF000908">
    <property type="entry name" value="PRK00089.1"/>
    <property type="match status" value="1"/>
</dbReference>
<evidence type="ECO:0000259" key="7">
    <source>
        <dbReference type="PROSITE" id="PS50823"/>
    </source>
</evidence>
<protein>
    <recommendedName>
        <fullName evidence="4">GTPase Era</fullName>
    </recommendedName>
</protein>
<evidence type="ECO:0000256" key="5">
    <source>
        <dbReference type="PROSITE-ProRule" id="PRU01050"/>
    </source>
</evidence>
<feature type="domain" description="Era-type G" evidence="8">
    <location>
        <begin position="1"/>
        <end position="164"/>
    </location>
</feature>
<keyword evidence="4" id="KW-0472">Membrane</keyword>